<protein>
    <submittedName>
        <fullName evidence="1">Uncharacterized protein</fullName>
    </submittedName>
</protein>
<dbReference type="AlphaFoldDB" id="A0A0F9TXY1"/>
<organism evidence="1">
    <name type="scientific">marine sediment metagenome</name>
    <dbReference type="NCBI Taxonomy" id="412755"/>
    <lineage>
        <taxon>unclassified sequences</taxon>
        <taxon>metagenomes</taxon>
        <taxon>ecological metagenomes</taxon>
    </lineage>
</organism>
<sequence>MPMRTDTLRVTGAFNHANDFQPDIDPGQLAQRSTQEYGIDLANPVAHQQTANAAGIGITGTADNFVTSVEKVGAIIKTTILIDVDGLNSGGTPDDVIGADGAGVAHLGQITAAVNGTIFAGKVTCLQTPTVGEPDIDLWYTDDATGVEDTLISAMANQVQSTNHGDWTAGQVAVLTAFPPANKYLYLGGGAATDATYTAGILLIELWGTDTTGDLAIIRGALGTNAPSLQTEDLQKVGVTWRYRRYEVILPPEYVIGQTVKIRLIGGMITTVADTTAFVDVECYENEEDNSVSADLCTTLETTINALIASPTTVDFTITSSTLSPGTVLDVRVGVEVTDAATAAEVIGCITKVSLLCDTKG</sequence>
<accession>A0A0F9TXY1</accession>
<gene>
    <name evidence="1" type="ORF">LCGC14_0336470</name>
</gene>
<reference evidence="1" key="1">
    <citation type="journal article" date="2015" name="Nature">
        <title>Complex archaea that bridge the gap between prokaryotes and eukaryotes.</title>
        <authorList>
            <person name="Spang A."/>
            <person name="Saw J.H."/>
            <person name="Jorgensen S.L."/>
            <person name="Zaremba-Niedzwiedzka K."/>
            <person name="Martijn J."/>
            <person name="Lind A.E."/>
            <person name="van Eijk R."/>
            <person name="Schleper C."/>
            <person name="Guy L."/>
            <person name="Ettema T.J."/>
        </authorList>
    </citation>
    <scope>NUCLEOTIDE SEQUENCE</scope>
</reference>
<name>A0A0F9TXY1_9ZZZZ</name>
<proteinExistence type="predicted"/>
<comment type="caution">
    <text evidence="1">The sequence shown here is derived from an EMBL/GenBank/DDBJ whole genome shotgun (WGS) entry which is preliminary data.</text>
</comment>
<dbReference type="EMBL" id="LAZR01000242">
    <property type="protein sequence ID" value="KKN79792.1"/>
    <property type="molecule type" value="Genomic_DNA"/>
</dbReference>
<evidence type="ECO:0000313" key="1">
    <source>
        <dbReference type="EMBL" id="KKN79792.1"/>
    </source>
</evidence>